<gene>
    <name evidence="1" type="ORF">AFUS01_LOCUS2808</name>
</gene>
<comment type="caution">
    <text evidence="1">The sequence shown here is derived from an EMBL/GenBank/DDBJ whole genome shotgun (WGS) entry which is preliminary data.</text>
</comment>
<proteinExistence type="predicted"/>
<dbReference type="EMBL" id="CAJVCH010016350">
    <property type="protein sequence ID" value="CAG7681491.1"/>
    <property type="molecule type" value="Genomic_DNA"/>
</dbReference>
<dbReference type="AlphaFoldDB" id="A0A8J2J8Y7"/>
<feature type="non-terminal residue" evidence="1">
    <location>
        <position position="44"/>
    </location>
</feature>
<reference evidence="1" key="1">
    <citation type="submission" date="2021-06" db="EMBL/GenBank/DDBJ databases">
        <authorList>
            <person name="Hodson N. C."/>
            <person name="Mongue J. A."/>
            <person name="Jaron S. K."/>
        </authorList>
    </citation>
    <scope>NUCLEOTIDE SEQUENCE</scope>
</reference>
<name>A0A8J2J8Y7_9HEXA</name>
<feature type="non-terminal residue" evidence="1">
    <location>
        <position position="1"/>
    </location>
</feature>
<accession>A0A8J2J8Y7</accession>
<evidence type="ECO:0000313" key="1">
    <source>
        <dbReference type="EMBL" id="CAG7681491.1"/>
    </source>
</evidence>
<keyword evidence="2" id="KW-1185">Reference proteome</keyword>
<organism evidence="1 2">
    <name type="scientific">Allacma fusca</name>
    <dbReference type="NCBI Taxonomy" id="39272"/>
    <lineage>
        <taxon>Eukaryota</taxon>
        <taxon>Metazoa</taxon>
        <taxon>Ecdysozoa</taxon>
        <taxon>Arthropoda</taxon>
        <taxon>Hexapoda</taxon>
        <taxon>Collembola</taxon>
        <taxon>Symphypleona</taxon>
        <taxon>Sminthuridae</taxon>
        <taxon>Allacma</taxon>
    </lineage>
</organism>
<protein>
    <submittedName>
        <fullName evidence="1">Uncharacterized protein</fullName>
    </submittedName>
</protein>
<sequence length="44" mass="5024">SPITKKIDAYVTSEEFGRYEDCMAQRACEEEAMRQSCREAICCA</sequence>
<dbReference type="OrthoDB" id="6572538at2759"/>
<dbReference type="Proteomes" id="UP000708208">
    <property type="component" value="Unassembled WGS sequence"/>
</dbReference>
<evidence type="ECO:0000313" key="2">
    <source>
        <dbReference type="Proteomes" id="UP000708208"/>
    </source>
</evidence>